<dbReference type="Proteomes" id="UP000218934">
    <property type="component" value="Unassembled WGS sequence"/>
</dbReference>
<comment type="caution">
    <text evidence="14">The sequence shown here is derived from an EMBL/GenBank/DDBJ whole genome shotgun (WGS) entry which is preliminary data.</text>
</comment>
<dbReference type="GO" id="GO:0003995">
    <property type="term" value="F:acyl-CoA dehydrogenase activity"/>
    <property type="evidence" value="ECO:0007669"/>
    <property type="project" value="InterPro"/>
</dbReference>
<dbReference type="OrthoDB" id="9780544at2"/>
<protein>
    <recommendedName>
        <fullName evidence="8">Acyl-[acyl-carrier-protein] dehydrogenase MbtN</fullName>
    </recommendedName>
    <alternativeName>
        <fullName evidence="9">Mycobactin synthase protein N</fullName>
    </alternativeName>
</protein>
<dbReference type="RefSeq" id="WP_066969339.1">
    <property type="nucleotide sequence ID" value="NZ_CP023449.1"/>
</dbReference>
<feature type="domain" description="Acyl-CoA dehydrogenase/oxidase C-terminal" evidence="11">
    <location>
        <begin position="230"/>
        <end position="377"/>
    </location>
</feature>
<feature type="domain" description="Acyl-CoA dehydrogenase/oxidase N-terminal" evidence="13">
    <location>
        <begin position="9"/>
        <end position="119"/>
    </location>
</feature>
<dbReference type="EMBL" id="NWUF01000038">
    <property type="protein sequence ID" value="PCE39995.1"/>
    <property type="molecule type" value="Genomic_DNA"/>
</dbReference>
<evidence type="ECO:0000256" key="1">
    <source>
        <dbReference type="ARBA" id="ARBA00001974"/>
    </source>
</evidence>
<dbReference type="Pfam" id="PF02770">
    <property type="entry name" value="Acyl-CoA_dh_M"/>
    <property type="match status" value="1"/>
</dbReference>
<evidence type="ECO:0000256" key="6">
    <source>
        <dbReference type="ARBA" id="ARBA00023002"/>
    </source>
</evidence>
<dbReference type="Gene3D" id="1.10.540.10">
    <property type="entry name" value="Acyl-CoA dehydrogenase/oxidase, N-terminal domain"/>
    <property type="match status" value="1"/>
</dbReference>
<keyword evidence="15" id="KW-1185">Reference proteome</keyword>
<dbReference type="GO" id="GO:0005737">
    <property type="term" value="C:cytoplasm"/>
    <property type="evidence" value="ECO:0007669"/>
    <property type="project" value="TreeGrafter"/>
</dbReference>
<dbReference type="SUPFAM" id="SSF47203">
    <property type="entry name" value="Acyl-CoA dehydrogenase C-terminal domain-like"/>
    <property type="match status" value="1"/>
</dbReference>
<dbReference type="Gene3D" id="1.20.140.10">
    <property type="entry name" value="Butyryl-CoA Dehydrogenase, subunit A, domain 3"/>
    <property type="match status" value="1"/>
</dbReference>
<dbReference type="GO" id="GO:0033539">
    <property type="term" value="P:fatty acid beta-oxidation using acyl-CoA dehydrogenase"/>
    <property type="evidence" value="ECO:0007669"/>
    <property type="project" value="TreeGrafter"/>
</dbReference>
<dbReference type="Pfam" id="PF02771">
    <property type="entry name" value="Acyl-CoA_dh_N"/>
    <property type="match status" value="1"/>
</dbReference>
<evidence type="ECO:0000256" key="10">
    <source>
        <dbReference type="RuleBase" id="RU362125"/>
    </source>
</evidence>
<dbReference type="PANTHER" id="PTHR48083:SF20">
    <property type="entry name" value="LONG-CHAIN SPECIFIC ACYL-COA DEHYDROGENASE, MITOCHONDRIAL"/>
    <property type="match status" value="1"/>
</dbReference>
<sequence length="378" mass="41804">MLPRDLFGEEHEIFRQSVRRFLTDNFVPQHDRWEEQGVVDREAWLKAGEQGLHCMSVSEAYGGLGADRLYSVVLFEELARLNLSGPAFHIHSGIVAPYIEGHGTEAQKLAWLPRMARGEAIAAIAMTEPGGGSDLQAMQTVARPVEGGYVLNGQKTFISNGQLADVIVVAAKTDPTLGARGVTLFLVDATTAGVARGRNLRKMGFHAQDTSELFFDDVRLPESAVLGEVGRGFYILMKELAWERMLIAVRAVAMCEAALEWTADYARDRKMFGGVLLDKQYVRFILADLKGQTLMARAFVDRCLELVLQGRLTADVAAAAKLQTTELQSRLLDQCLQFHGGAGYMWETPICRAYADTRYMRIAGGSNEVMRDLVARTL</sequence>
<keyword evidence="5 10" id="KW-0274">FAD</keyword>
<accession>A0A2A4FML0</accession>
<dbReference type="InterPro" id="IPR009075">
    <property type="entry name" value="AcylCo_DH/oxidase_C"/>
</dbReference>
<keyword evidence="6 10" id="KW-0560">Oxidoreductase</keyword>
<evidence type="ECO:0000256" key="8">
    <source>
        <dbReference type="ARBA" id="ARBA00040394"/>
    </source>
</evidence>
<dbReference type="FunFam" id="1.20.140.10:FF:000001">
    <property type="entry name" value="Acyl-CoA dehydrogenase"/>
    <property type="match status" value="1"/>
</dbReference>
<comment type="pathway">
    <text evidence="2">Siderophore biosynthesis; mycobactin biosynthesis.</text>
</comment>
<evidence type="ECO:0000259" key="12">
    <source>
        <dbReference type="Pfam" id="PF02770"/>
    </source>
</evidence>
<dbReference type="SUPFAM" id="SSF56645">
    <property type="entry name" value="Acyl-CoA dehydrogenase NM domain-like"/>
    <property type="match status" value="1"/>
</dbReference>
<evidence type="ECO:0000313" key="14">
    <source>
        <dbReference type="EMBL" id="PCE39995.1"/>
    </source>
</evidence>
<dbReference type="InterPro" id="IPR036250">
    <property type="entry name" value="AcylCo_DH-like_C"/>
</dbReference>
<feature type="domain" description="Acyl-CoA oxidase/dehydrogenase middle" evidence="12">
    <location>
        <begin position="123"/>
        <end position="218"/>
    </location>
</feature>
<evidence type="ECO:0000256" key="3">
    <source>
        <dbReference type="ARBA" id="ARBA00009347"/>
    </source>
</evidence>
<evidence type="ECO:0000256" key="7">
    <source>
        <dbReference type="ARBA" id="ARBA00037085"/>
    </source>
</evidence>
<evidence type="ECO:0000256" key="5">
    <source>
        <dbReference type="ARBA" id="ARBA00022827"/>
    </source>
</evidence>
<evidence type="ECO:0000256" key="9">
    <source>
        <dbReference type="ARBA" id="ARBA00042660"/>
    </source>
</evidence>
<dbReference type="PROSITE" id="PS00072">
    <property type="entry name" value="ACYL_COA_DH_1"/>
    <property type="match status" value="1"/>
</dbReference>
<dbReference type="InterPro" id="IPR013786">
    <property type="entry name" value="AcylCoA_DH/ox_N"/>
</dbReference>
<reference evidence="14 15" key="1">
    <citation type="submission" date="2017-09" db="EMBL/GenBank/DDBJ databases">
        <title>The Catabolism of 3,6-Dichlorosalicylic acid is Initiated by the Cytochrome P450 Monooxygenase DsmABC in Rhizorhabdus dicambivorans Ndbn-20.</title>
        <authorList>
            <person name="Na L."/>
        </authorList>
    </citation>
    <scope>NUCLEOTIDE SEQUENCE [LARGE SCALE GENOMIC DNA]</scope>
    <source>
        <strain evidence="14 15">Ndbn-20m</strain>
    </source>
</reference>
<keyword evidence="4 10" id="KW-0285">Flavoprotein</keyword>
<dbReference type="KEGG" id="rdi:CMV14_10025"/>
<evidence type="ECO:0000259" key="13">
    <source>
        <dbReference type="Pfam" id="PF02771"/>
    </source>
</evidence>
<evidence type="ECO:0000256" key="4">
    <source>
        <dbReference type="ARBA" id="ARBA00022630"/>
    </source>
</evidence>
<dbReference type="InterPro" id="IPR009100">
    <property type="entry name" value="AcylCoA_DH/oxidase_NM_dom_sf"/>
</dbReference>
<dbReference type="InterPro" id="IPR006089">
    <property type="entry name" value="Acyl-CoA_DH_CS"/>
</dbReference>
<comment type="similarity">
    <text evidence="3 10">Belongs to the acyl-CoA dehydrogenase family.</text>
</comment>
<dbReference type="InterPro" id="IPR037069">
    <property type="entry name" value="AcylCoA_DH/ox_N_sf"/>
</dbReference>
<dbReference type="InterPro" id="IPR050741">
    <property type="entry name" value="Acyl-CoA_dehydrogenase"/>
</dbReference>
<gene>
    <name evidence="14" type="ORF">COO09_22645</name>
</gene>
<dbReference type="Gene3D" id="2.40.110.10">
    <property type="entry name" value="Butyryl-CoA Dehydrogenase, subunit A, domain 2"/>
    <property type="match status" value="1"/>
</dbReference>
<dbReference type="AlphaFoldDB" id="A0A2A4FML0"/>
<comment type="cofactor">
    <cofactor evidence="1 10">
        <name>FAD</name>
        <dbReference type="ChEBI" id="CHEBI:57692"/>
    </cofactor>
</comment>
<dbReference type="PROSITE" id="PS00073">
    <property type="entry name" value="ACYL_COA_DH_2"/>
    <property type="match status" value="1"/>
</dbReference>
<dbReference type="PANTHER" id="PTHR48083">
    <property type="entry name" value="MEDIUM-CHAIN SPECIFIC ACYL-COA DEHYDROGENASE, MITOCHONDRIAL-RELATED"/>
    <property type="match status" value="1"/>
</dbReference>
<proteinExistence type="inferred from homology"/>
<name>A0A2A4FML0_9SPHN</name>
<dbReference type="GO" id="GO:0050660">
    <property type="term" value="F:flavin adenine dinucleotide binding"/>
    <property type="evidence" value="ECO:0007669"/>
    <property type="project" value="InterPro"/>
</dbReference>
<dbReference type="FunFam" id="2.40.110.10:FF:000002">
    <property type="entry name" value="Acyl-CoA dehydrogenase fadE12"/>
    <property type="match status" value="1"/>
</dbReference>
<organism evidence="14 15">
    <name type="scientific">Rhizorhabdus dicambivorans</name>
    <dbReference type="NCBI Taxonomy" id="1850238"/>
    <lineage>
        <taxon>Bacteria</taxon>
        <taxon>Pseudomonadati</taxon>
        <taxon>Pseudomonadota</taxon>
        <taxon>Alphaproteobacteria</taxon>
        <taxon>Sphingomonadales</taxon>
        <taxon>Sphingomonadaceae</taxon>
        <taxon>Rhizorhabdus</taxon>
    </lineage>
</organism>
<dbReference type="InterPro" id="IPR046373">
    <property type="entry name" value="Acyl-CoA_Oxase/DH_mid-dom_sf"/>
</dbReference>
<dbReference type="InterPro" id="IPR006091">
    <property type="entry name" value="Acyl-CoA_Oxase/DH_mid-dom"/>
</dbReference>
<evidence type="ECO:0000259" key="11">
    <source>
        <dbReference type="Pfam" id="PF00441"/>
    </source>
</evidence>
<comment type="function">
    <text evidence="7">Catalyzes the dehydrogenation at the alpha-beta position of ACP-bound acyl chains. This results in the introduction of a double bond in the lipidic chain, which is further transferred to the epsilon-amino group of lysine residue in the mycobactin core by MbtK.</text>
</comment>
<evidence type="ECO:0000313" key="15">
    <source>
        <dbReference type="Proteomes" id="UP000218934"/>
    </source>
</evidence>
<dbReference type="Pfam" id="PF00441">
    <property type="entry name" value="Acyl-CoA_dh_1"/>
    <property type="match status" value="1"/>
</dbReference>
<evidence type="ECO:0000256" key="2">
    <source>
        <dbReference type="ARBA" id="ARBA00005102"/>
    </source>
</evidence>